<dbReference type="EMBL" id="CP119317">
    <property type="protein sequence ID" value="WEK55180.1"/>
    <property type="molecule type" value="Genomic_DNA"/>
</dbReference>
<feature type="transmembrane region" description="Helical" evidence="1">
    <location>
        <begin position="105"/>
        <end position="124"/>
    </location>
</feature>
<sequence length="311" mass="35942">MLKITIISLSALLFVLLFVSLKLLVTLWTDQQIRIRRLKVHREHKWSKAVAWQRLHLGKTYEHLSDLLITLRVKLHPNGFVLFSCSCGILGLGIGSVVFHTPNAAIILMLMIGGLPYLLLRMMLVNRQLVTRLEFLPAVELFYQSYLVTGSRQVRMALQRTVEERRLTGQVQTVFEQLYRNLSVKGDDEASIRRFVLTFGHVWADYFGSILGISLEEGNNVADNLKELIADMRKAQLANHVERHRLLEIRLANFTPVFFLALFLFINFRLNRDASYLYYFEDASGRTMLLNGVVMLFGSFVMGLYLSRRRM</sequence>
<dbReference type="AlphaFoldDB" id="A0AA95JGN5"/>
<dbReference type="Proteomes" id="UP001178662">
    <property type="component" value="Chromosome"/>
</dbReference>
<keyword evidence="1" id="KW-0472">Membrane</keyword>
<keyword evidence="3" id="KW-1185">Reference proteome</keyword>
<feature type="transmembrane region" description="Helical" evidence="1">
    <location>
        <begin position="6"/>
        <end position="29"/>
    </location>
</feature>
<dbReference type="PANTHER" id="PTHR35007:SF2">
    <property type="entry name" value="PILUS ASSEMBLE PROTEIN"/>
    <property type="match status" value="1"/>
</dbReference>
<feature type="transmembrane region" description="Helical" evidence="1">
    <location>
        <begin position="288"/>
        <end position="306"/>
    </location>
</feature>
<evidence type="ECO:0000313" key="3">
    <source>
        <dbReference type="Proteomes" id="UP001178662"/>
    </source>
</evidence>
<keyword evidence="1" id="KW-0812">Transmembrane</keyword>
<proteinExistence type="predicted"/>
<name>A0AA95JGN5_9BACL</name>
<protein>
    <recommendedName>
        <fullName evidence="4">Type II secretion system protein GspF domain-containing protein</fullName>
    </recommendedName>
</protein>
<accession>A0AA95JGN5</accession>
<reference evidence="2" key="1">
    <citation type="submission" date="2023-03" db="EMBL/GenBank/DDBJ databases">
        <title>Andean soil-derived lignocellulolytic bacterial consortium as a source of novel taxa and putative plastic-active enzymes.</title>
        <authorList>
            <person name="Diaz-Garcia L."/>
            <person name="Chuvochina M."/>
            <person name="Feuerriegel G."/>
            <person name="Bunk B."/>
            <person name="Sproer C."/>
            <person name="Streit W.R."/>
            <person name="Rodriguez L.M."/>
            <person name="Overmann J."/>
            <person name="Jimenez D.J."/>
        </authorList>
    </citation>
    <scope>NUCLEOTIDE SEQUENCE</scope>
    <source>
        <strain evidence="2">MAG 2441</strain>
    </source>
</reference>
<dbReference type="PANTHER" id="PTHR35007">
    <property type="entry name" value="INTEGRAL MEMBRANE PROTEIN-RELATED"/>
    <property type="match status" value="1"/>
</dbReference>
<organism evidence="2 3">
    <name type="scientific">Candidatus Cohnella colombiensis</name>
    <dbReference type="NCBI Taxonomy" id="3121368"/>
    <lineage>
        <taxon>Bacteria</taxon>
        <taxon>Bacillati</taxon>
        <taxon>Bacillota</taxon>
        <taxon>Bacilli</taxon>
        <taxon>Bacillales</taxon>
        <taxon>Paenibacillaceae</taxon>
        <taxon>Cohnella</taxon>
    </lineage>
</organism>
<keyword evidence="1" id="KW-1133">Transmembrane helix</keyword>
<gene>
    <name evidence="2" type="ORF">P0Y55_03695</name>
</gene>
<feature type="transmembrane region" description="Helical" evidence="1">
    <location>
        <begin position="80"/>
        <end position="99"/>
    </location>
</feature>
<evidence type="ECO:0008006" key="4">
    <source>
        <dbReference type="Google" id="ProtNLM"/>
    </source>
</evidence>
<feature type="transmembrane region" description="Helical" evidence="1">
    <location>
        <begin position="251"/>
        <end position="268"/>
    </location>
</feature>
<evidence type="ECO:0000256" key="1">
    <source>
        <dbReference type="SAM" id="Phobius"/>
    </source>
</evidence>
<evidence type="ECO:0000313" key="2">
    <source>
        <dbReference type="EMBL" id="WEK55180.1"/>
    </source>
</evidence>